<comment type="caution">
    <text evidence="1">The sequence shown here is derived from an EMBL/GenBank/DDBJ whole genome shotgun (WGS) entry which is preliminary data.</text>
</comment>
<sequence length="111" mass="11817">MPGPVTSAASAGCHRLLREYDARCVTSTAEVRELLGLDANLNGGRVGGDGARIDPDQTRLLDAMSTRTARSSVELARIAGLSEERVRALLGLLSLDERVRSDDAGWRLAVA</sequence>
<evidence type="ECO:0008006" key="3">
    <source>
        <dbReference type="Google" id="ProtNLM"/>
    </source>
</evidence>
<reference evidence="2" key="1">
    <citation type="journal article" date="2019" name="Int. J. Syst. Evol. Microbiol.">
        <title>The Global Catalogue of Microorganisms (GCM) 10K type strain sequencing project: providing services to taxonomists for standard genome sequencing and annotation.</title>
        <authorList>
            <consortium name="The Broad Institute Genomics Platform"/>
            <consortium name="The Broad Institute Genome Sequencing Center for Infectious Disease"/>
            <person name="Wu L."/>
            <person name="Ma J."/>
        </authorList>
    </citation>
    <scope>NUCLEOTIDE SEQUENCE [LARGE SCALE GENOMIC DNA]</scope>
    <source>
        <strain evidence="2">CCM 7640</strain>
    </source>
</reference>
<organism evidence="1 2">
    <name type="scientific">Microbacterium murale</name>
    <dbReference type="NCBI Taxonomy" id="1081040"/>
    <lineage>
        <taxon>Bacteria</taxon>
        <taxon>Bacillati</taxon>
        <taxon>Actinomycetota</taxon>
        <taxon>Actinomycetes</taxon>
        <taxon>Micrococcales</taxon>
        <taxon>Microbacteriaceae</taxon>
        <taxon>Microbacterium</taxon>
    </lineage>
</organism>
<keyword evidence="2" id="KW-1185">Reference proteome</keyword>
<dbReference type="EMBL" id="BMCM01000003">
    <property type="protein sequence ID" value="GGD76976.1"/>
    <property type="molecule type" value="Genomic_DNA"/>
</dbReference>
<name>A0ABQ1RSX5_9MICO</name>
<dbReference type="Gene3D" id="3.40.50.450">
    <property type="match status" value="1"/>
</dbReference>
<protein>
    <recommendedName>
        <fullName evidence="3">DprA winged helix domain-containing protein</fullName>
    </recommendedName>
</protein>
<evidence type="ECO:0000313" key="2">
    <source>
        <dbReference type="Proteomes" id="UP000629365"/>
    </source>
</evidence>
<dbReference type="Proteomes" id="UP000629365">
    <property type="component" value="Unassembled WGS sequence"/>
</dbReference>
<evidence type="ECO:0000313" key="1">
    <source>
        <dbReference type="EMBL" id="GGD76976.1"/>
    </source>
</evidence>
<gene>
    <name evidence="1" type="ORF">GCM10007269_19900</name>
</gene>
<accession>A0ABQ1RSX5</accession>
<proteinExistence type="predicted"/>